<evidence type="ECO:0000313" key="3">
    <source>
        <dbReference type="EMBL" id="MDL5158274.1"/>
    </source>
</evidence>
<reference evidence="3 4" key="1">
    <citation type="submission" date="2023-06" db="EMBL/GenBank/DDBJ databases">
        <title>Actinomycetospora Odt1-22.</title>
        <authorList>
            <person name="Supong K."/>
        </authorList>
    </citation>
    <scope>NUCLEOTIDE SEQUENCE [LARGE SCALE GENOMIC DNA]</scope>
    <source>
        <strain evidence="3 4">Odt1-22</strain>
    </source>
</reference>
<comment type="caution">
    <text evidence="3">The sequence shown here is derived from an EMBL/GenBank/DDBJ whole genome shotgun (WGS) entry which is preliminary data.</text>
</comment>
<proteinExistence type="predicted"/>
<dbReference type="InterPro" id="IPR000639">
    <property type="entry name" value="Epox_hydrolase-like"/>
</dbReference>
<keyword evidence="1 3" id="KW-0378">Hydrolase</keyword>
<dbReference type="Pfam" id="PF00561">
    <property type="entry name" value="Abhydrolase_1"/>
    <property type="match status" value="1"/>
</dbReference>
<dbReference type="PANTHER" id="PTHR43329">
    <property type="entry name" value="EPOXIDE HYDROLASE"/>
    <property type="match status" value="1"/>
</dbReference>
<feature type="domain" description="AB hydrolase-1" evidence="2">
    <location>
        <begin position="41"/>
        <end position="158"/>
    </location>
</feature>
<dbReference type="SUPFAM" id="SSF53474">
    <property type="entry name" value="alpha/beta-Hydrolases"/>
    <property type="match status" value="1"/>
</dbReference>
<evidence type="ECO:0000256" key="1">
    <source>
        <dbReference type="ARBA" id="ARBA00022801"/>
    </source>
</evidence>
<dbReference type="Gene3D" id="3.40.50.1820">
    <property type="entry name" value="alpha/beta hydrolase"/>
    <property type="match status" value="1"/>
</dbReference>
<dbReference type="InterPro" id="IPR029058">
    <property type="entry name" value="AB_hydrolase_fold"/>
</dbReference>
<dbReference type="InterPro" id="IPR000073">
    <property type="entry name" value="AB_hydrolase_1"/>
</dbReference>
<sequence>MTTATDALDDDRWVPAGFTRDRLTTNGTTLSVLHGGRTGGPVIVLLHGWPQTGRAWRHVMGPLAQRYTVVVPDLRGAGDSDRPLEGYRKIDQADDVRGVLEALGLAGPSVVVGHDIGGMVALAWAARYPDEVAALVTLDVVLPGLGLEEAMDVARGGMWHFGFFMQPGIPEMLFDGHELEFFTATFTALSNPGTFDEADLAWHAAAYRGRDRLRGGFSQYHDLLTDGADNRAMLARGPLTMPVLAVGGAGRVAEEVGRELAPHTNRLTSRVAPTGHFVAEEAPEWLLAALDDLSAQLTTP</sequence>
<gene>
    <name evidence="3" type="ORF">QRT03_20070</name>
</gene>
<protein>
    <submittedName>
        <fullName evidence="3">Alpha/beta hydrolase</fullName>
    </submittedName>
</protein>
<keyword evidence="4" id="KW-1185">Reference proteome</keyword>
<dbReference type="GO" id="GO:0016787">
    <property type="term" value="F:hydrolase activity"/>
    <property type="evidence" value="ECO:0007669"/>
    <property type="project" value="UniProtKB-KW"/>
</dbReference>
<dbReference type="RefSeq" id="WP_286054796.1">
    <property type="nucleotide sequence ID" value="NZ_JASVWF010000004.1"/>
</dbReference>
<dbReference type="PRINTS" id="PR00412">
    <property type="entry name" value="EPOXHYDRLASE"/>
</dbReference>
<evidence type="ECO:0000259" key="2">
    <source>
        <dbReference type="Pfam" id="PF00561"/>
    </source>
</evidence>
<organism evidence="3 4">
    <name type="scientific">Actinomycetospora termitidis</name>
    <dbReference type="NCBI Taxonomy" id="3053470"/>
    <lineage>
        <taxon>Bacteria</taxon>
        <taxon>Bacillati</taxon>
        <taxon>Actinomycetota</taxon>
        <taxon>Actinomycetes</taxon>
        <taxon>Pseudonocardiales</taxon>
        <taxon>Pseudonocardiaceae</taxon>
        <taxon>Actinomycetospora</taxon>
    </lineage>
</organism>
<name>A0ABT7MC83_9PSEU</name>
<dbReference type="PRINTS" id="PR00111">
    <property type="entry name" value="ABHYDROLASE"/>
</dbReference>
<evidence type="ECO:0000313" key="4">
    <source>
        <dbReference type="Proteomes" id="UP001231924"/>
    </source>
</evidence>
<accession>A0ABT7MC83</accession>
<dbReference type="EMBL" id="JASVWF010000004">
    <property type="protein sequence ID" value="MDL5158274.1"/>
    <property type="molecule type" value="Genomic_DNA"/>
</dbReference>
<dbReference type="Proteomes" id="UP001231924">
    <property type="component" value="Unassembled WGS sequence"/>
</dbReference>